<dbReference type="Proteomes" id="UP001243623">
    <property type="component" value="Chromosome"/>
</dbReference>
<dbReference type="RefSeq" id="WP_147667178.1">
    <property type="nucleotide sequence ID" value="NZ_CP120678.1"/>
</dbReference>
<name>A0A9Y2AJC7_9FIRM</name>
<reference evidence="2" key="1">
    <citation type="submission" date="2023-03" db="EMBL/GenBank/DDBJ databases">
        <title>Selenobaculum gbiensis gen. nov. sp. nov., a new bacterium isolated from the gut microbiota of IBD patient.</title>
        <authorList>
            <person name="Yeo S."/>
            <person name="Park H."/>
            <person name="Huh C.S."/>
        </authorList>
    </citation>
    <scope>NUCLEOTIDE SEQUENCE</scope>
    <source>
        <strain evidence="2">ICN-92133</strain>
    </source>
</reference>
<keyword evidence="3" id="KW-1185">Reference proteome</keyword>
<dbReference type="GO" id="GO:0006935">
    <property type="term" value="P:chemotaxis"/>
    <property type="evidence" value="ECO:0007669"/>
    <property type="project" value="InterPro"/>
</dbReference>
<accession>A0A9Y2AJC7</accession>
<dbReference type="SMART" id="SM00260">
    <property type="entry name" value="CheW"/>
    <property type="match status" value="1"/>
</dbReference>
<evidence type="ECO:0000313" key="2">
    <source>
        <dbReference type="EMBL" id="WIW70942.1"/>
    </source>
</evidence>
<dbReference type="GO" id="GO:0007165">
    <property type="term" value="P:signal transduction"/>
    <property type="evidence" value="ECO:0007669"/>
    <property type="project" value="InterPro"/>
</dbReference>
<dbReference type="PANTHER" id="PTHR22617:SF23">
    <property type="entry name" value="CHEMOTAXIS PROTEIN CHEW"/>
    <property type="match status" value="1"/>
</dbReference>
<dbReference type="InterPro" id="IPR036061">
    <property type="entry name" value="CheW-like_dom_sf"/>
</dbReference>
<gene>
    <name evidence="2" type="ORF">P3F81_01055</name>
</gene>
<dbReference type="InterPro" id="IPR039315">
    <property type="entry name" value="CheW"/>
</dbReference>
<dbReference type="AlphaFoldDB" id="A0A9Y2AJC7"/>
<evidence type="ECO:0000313" key="3">
    <source>
        <dbReference type="Proteomes" id="UP001243623"/>
    </source>
</evidence>
<organism evidence="2 3">
    <name type="scientific">Selenobaculum gibii</name>
    <dbReference type="NCBI Taxonomy" id="3054208"/>
    <lineage>
        <taxon>Bacteria</taxon>
        <taxon>Bacillati</taxon>
        <taxon>Bacillota</taxon>
        <taxon>Negativicutes</taxon>
        <taxon>Selenomonadales</taxon>
        <taxon>Selenomonadaceae</taxon>
        <taxon>Selenobaculum</taxon>
    </lineage>
</organism>
<evidence type="ECO:0000259" key="1">
    <source>
        <dbReference type="PROSITE" id="PS50851"/>
    </source>
</evidence>
<dbReference type="PROSITE" id="PS50851">
    <property type="entry name" value="CHEW"/>
    <property type="match status" value="1"/>
</dbReference>
<dbReference type="PANTHER" id="PTHR22617">
    <property type="entry name" value="CHEMOTAXIS SENSOR HISTIDINE KINASE-RELATED"/>
    <property type="match status" value="1"/>
</dbReference>
<dbReference type="EMBL" id="CP120678">
    <property type="protein sequence ID" value="WIW70942.1"/>
    <property type="molecule type" value="Genomic_DNA"/>
</dbReference>
<dbReference type="KEGG" id="sgbi:P3F81_01055"/>
<dbReference type="CDD" id="cd00732">
    <property type="entry name" value="CheW"/>
    <property type="match status" value="1"/>
</dbReference>
<dbReference type="SUPFAM" id="SSF50341">
    <property type="entry name" value="CheW-like"/>
    <property type="match status" value="1"/>
</dbReference>
<dbReference type="Pfam" id="PF01584">
    <property type="entry name" value="CheW"/>
    <property type="match status" value="1"/>
</dbReference>
<dbReference type="GO" id="GO:0005829">
    <property type="term" value="C:cytosol"/>
    <property type="evidence" value="ECO:0007669"/>
    <property type="project" value="TreeGrafter"/>
</dbReference>
<dbReference type="Gene3D" id="2.40.50.180">
    <property type="entry name" value="CheA-289, Domain 4"/>
    <property type="match status" value="1"/>
</dbReference>
<sequence length="151" mass="17015">MSTELQVTVFRFAKEEYALPITKVKSIIKLLPITKMPNAPLFVEGIINLRGEIIPIVDLRPRFNLSIQPATDESRIIIVDINQQMVGIIVDCVDEVIRVPMDDIDLPPAAARLDTTYITGICKYNLRLITLLDIDKVLTQDEVKDLKKVDG</sequence>
<protein>
    <submittedName>
        <fullName evidence="2">Chemotaxis protein CheW</fullName>
    </submittedName>
</protein>
<feature type="domain" description="CheW-like" evidence="1">
    <location>
        <begin position="4"/>
        <end position="143"/>
    </location>
</feature>
<dbReference type="InterPro" id="IPR002545">
    <property type="entry name" value="CheW-lke_dom"/>
</dbReference>
<dbReference type="Gene3D" id="2.30.30.40">
    <property type="entry name" value="SH3 Domains"/>
    <property type="match status" value="1"/>
</dbReference>
<proteinExistence type="predicted"/>